<evidence type="ECO:0000256" key="1">
    <source>
        <dbReference type="SAM" id="Phobius"/>
    </source>
</evidence>
<dbReference type="RefSeq" id="WP_138404594.1">
    <property type="nucleotide sequence ID" value="NZ_VBSP01000019.1"/>
</dbReference>
<dbReference type="Pfam" id="PF11139">
    <property type="entry name" value="SfLAP"/>
    <property type="match status" value="1"/>
</dbReference>
<feature type="transmembrane region" description="Helical" evidence="1">
    <location>
        <begin position="129"/>
        <end position="152"/>
    </location>
</feature>
<proteinExistence type="predicted"/>
<sequence length="190" mass="21286">MFLSLLGVTIGAGLVESLNPIAISQQFVLQSTAKSKHSILTYIFGIGLTNFIFGLLFYFGLAQIIRNVFESVQTNYPFLFPLTLIIIGVMLIIYCVYHYFSERNKKAEIKDGEVEPTPKNLSAVQLFEVGVMSCLAELTSALPYIGYLTILISADNQWTVALVMLVLYNLVLFNLPLYILYAVSVYNEKC</sequence>
<protein>
    <submittedName>
        <fullName evidence="2">Uncharacterized protein</fullName>
    </submittedName>
</protein>
<gene>
    <name evidence="2" type="ORF">FEZ33_06515</name>
</gene>
<dbReference type="EMBL" id="VBSP01000019">
    <property type="protein sequence ID" value="TLQ41191.1"/>
    <property type="molecule type" value="Genomic_DNA"/>
</dbReference>
<organism evidence="2 3">
    <name type="scientific">Ruoffia tabacinasalis</name>
    <dbReference type="NCBI Taxonomy" id="87458"/>
    <lineage>
        <taxon>Bacteria</taxon>
        <taxon>Bacillati</taxon>
        <taxon>Bacillota</taxon>
        <taxon>Bacilli</taxon>
        <taxon>Lactobacillales</taxon>
        <taxon>Aerococcaceae</taxon>
        <taxon>Ruoffia</taxon>
    </lineage>
</organism>
<comment type="caution">
    <text evidence="2">The sequence shown here is derived from an EMBL/GenBank/DDBJ whole genome shotgun (WGS) entry which is preliminary data.</text>
</comment>
<evidence type="ECO:0000313" key="3">
    <source>
        <dbReference type="Proteomes" id="UP000306420"/>
    </source>
</evidence>
<feature type="transmembrane region" description="Helical" evidence="1">
    <location>
        <begin position="79"/>
        <end position="100"/>
    </location>
</feature>
<dbReference type="OrthoDB" id="2193865at2"/>
<keyword evidence="1" id="KW-0472">Membrane</keyword>
<name>A0A5R9DUP7_9LACT</name>
<reference evidence="2 3" key="1">
    <citation type="submission" date="2019-05" db="EMBL/GenBank/DDBJ databases">
        <title>The metagenome of a microbial culture collection derived from dairy environment covers the genomic content of the human microbiome.</title>
        <authorList>
            <person name="Roder T."/>
            <person name="Wuthrich D."/>
            <person name="Sattari Z."/>
            <person name="Von Ah U."/>
            <person name="Bar C."/>
            <person name="Ronchi F."/>
            <person name="Macpherson A.J."/>
            <person name="Ganal-Vonarburg S.C."/>
            <person name="Bruggmann R."/>
            <person name="Vergeres G."/>
        </authorList>
    </citation>
    <scope>NUCLEOTIDE SEQUENCE [LARGE SCALE GENOMIC DNA]</scope>
    <source>
        <strain evidence="2 3">FAM 24227</strain>
    </source>
</reference>
<dbReference type="InterPro" id="IPR021315">
    <property type="entry name" value="Gap/Sap"/>
</dbReference>
<dbReference type="Proteomes" id="UP000306420">
    <property type="component" value="Unassembled WGS sequence"/>
</dbReference>
<dbReference type="AlphaFoldDB" id="A0A5R9DUP7"/>
<evidence type="ECO:0000313" key="2">
    <source>
        <dbReference type="EMBL" id="TLQ41191.1"/>
    </source>
</evidence>
<feature type="transmembrane region" description="Helical" evidence="1">
    <location>
        <begin position="39"/>
        <end position="59"/>
    </location>
</feature>
<feature type="transmembrane region" description="Helical" evidence="1">
    <location>
        <begin position="158"/>
        <end position="181"/>
    </location>
</feature>
<keyword evidence="1" id="KW-1133">Transmembrane helix</keyword>
<accession>A0A5R9DUP7</accession>
<keyword evidence="1" id="KW-0812">Transmembrane</keyword>